<evidence type="ECO:0000256" key="1">
    <source>
        <dbReference type="SAM" id="Coils"/>
    </source>
</evidence>
<feature type="coiled-coil region" evidence="1">
    <location>
        <begin position="122"/>
        <end position="151"/>
    </location>
</feature>
<keyword evidence="2" id="KW-1133">Transmembrane helix</keyword>
<reference evidence="3" key="1">
    <citation type="journal article" date="2021" name="Proc. Natl. Acad. Sci. U.S.A.">
        <title>A Catalog of Tens of Thousands of Viruses from Human Metagenomes Reveals Hidden Associations with Chronic Diseases.</title>
        <authorList>
            <person name="Tisza M.J."/>
            <person name="Buck C.B."/>
        </authorList>
    </citation>
    <scope>NUCLEOTIDE SEQUENCE</scope>
    <source>
        <strain evidence="3">CtFn287</strain>
    </source>
</reference>
<evidence type="ECO:0000313" key="3">
    <source>
        <dbReference type="EMBL" id="DAD73946.1"/>
    </source>
</evidence>
<keyword evidence="1" id="KW-0175">Coiled coil</keyword>
<feature type="transmembrane region" description="Helical" evidence="2">
    <location>
        <begin position="239"/>
        <end position="262"/>
    </location>
</feature>
<protein>
    <submittedName>
        <fullName evidence="3">Uncharacterized protein</fullName>
    </submittedName>
</protein>
<dbReference type="EMBL" id="BK014748">
    <property type="protein sequence ID" value="DAD73946.1"/>
    <property type="molecule type" value="Genomic_DNA"/>
</dbReference>
<keyword evidence="2" id="KW-0812">Transmembrane</keyword>
<sequence>MDFKEIDQIKQDLEKEKVEKEMELATNASDEDVVIEENKTNSQEVVVREQKQEIANNNDAFNQQACDNGLVNELSNNEVAIQMAKESYNQLKNQKKIGKQIENVVKKNTQVDIETADIKVQEKDKNNKVKKAEIKNELLKLKNDKIYLKKEQKHRLEMQRARQIREKYEDLLLRTCRKKQKDENGKWVFVDDENGKPIINVPGKFKLFWLRLFDGIISTLNQTADIFGALNKNVLRGGFLILFLLLLFVPPFRQWLFALIGIKLG</sequence>
<keyword evidence="2" id="KW-0472">Membrane</keyword>
<proteinExistence type="predicted"/>
<name>A0A8S5LVL8_9CAUD</name>
<organism evidence="3">
    <name type="scientific">Siphoviridae sp. ctFn287</name>
    <dbReference type="NCBI Taxonomy" id="2826215"/>
    <lineage>
        <taxon>Viruses</taxon>
        <taxon>Duplodnaviria</taxon>
        <taxon>Heunggongvirae</taxon>
        <taxon>Uroviricota</taxon>
        <taxon>Caudoviricetes</taxon>
    </lineage>
</organism>
<evidence type="ECO:0000256" key="2">
    <source>
        <dbReference type="SAM" id="Phobius"/>
    </source>
</evidence>
<accession>A0A8S5LVL8</accession>